<dbReference type="EMBL" id="HBFR01024084">
    <property type="protein sequence ID" value="CAD8890074.1"/>
    <property type="molecule type" value="Transcribed_RNA"/>
</dbReference>
<gene>
    <name evidence="2" type="ORF">CHYS00102_LOCUS17279</name>
    <name evidence="3" type="ORF">CHYS00102_LOCUS17280</name>
</gene>
<evidence type="ECO:0000256" key="1">
    <source>
        <dbReference type="SAM" id="MobiDB-lite"/>
    </source>
</evidence>
<evidence type="ECO:0000313" key="3">
    <source>
        <dbReference type="EMBL" id="CAD8890075.1"/>
    </source>
</evidence>
<name>A0A6U5HUS6_9STRA</name>
<feature type="region of interest" description="Disordered" evidence="1">
    <location>
        <begin position="88"/>
        <end position="121"/>
    </location>
</feature>
<evidence type="ECO:0000313" key="2">
    <source>
        <dbReference type="EMBL" id="CAD8890074.1"/>
    </source>
</evidence>
<reference evidence="3" key="1">
    <citation type="submission" date="2021-01" db="EMBL/GenBank/DDBJ databases">
        <authorList>
            <person name="Corre E."/>
            <person name="Pelletier E."/>
            <person name="Niang G."/>
            <person name="Scheremetjew M."/>
            <person name="Finn R."/>
            <person name="Kale V."/>
            <person name="Holt S."/>
            <person name="Cochrane G."/>
            <person name="Meng A."/>
            <person name="Brown T."/>
            <person name="Cohen L."/>
        </authorList>
    </citation>
    <scope>NUCLEOTIDE SEQUENCE</scope>
    <source>
        <strain evidence="3">308</strain>
    </source>
</reference>
<sequence>MDGHAWNPRQNPPSPMEWVRPIWVMFPYNVTIAALEPMIPLAYMIGVTDRTFTEELSYEGQTIAKLPTLFKVEYTGRTGETVINLKGTSADNSSCKMRETDEEATDEEVRSDGDADATTGV</sequence>
<dbReference type="AlphaFoldDB" id="A0A6U5HUS6"/>
<organism evidence="3">
    <name type="scientific">Corethron hystrix</name>
    <dbReference type="NCBI Taxonomy" id="216773"/>
    <lineage>
        <taxon>Eukaryota</taxon>
        <taxon>Sar</taxon>
        <taxon>Stramenopiles</taxon>
        <taxon>Ochrophyta</taxon>
        <taxon>Bacillariophyta</taxon>
        <taxon>Coscinodiscophyceae</taxon>
        <taxon>Corethrophycidae</taxon>
        <taxon>Corethrales</taxon>
        <taxon>Corethraceae</taxon>
        <taxon>Corethron</taxon>
    </lineage>
</organism>
<dbReference type="EMBL" id="HBFR01024085">
    <property type="protein sequence ID" value="CAD8890075.1"/>
    <property type="molecule type" value="Transcribed_RNA"/>
</dbReference>
<accession>A0A6U5HUS6</accession>
<protein>
    <submittedName>
        <fullName evidence="3">Uncharacterized protein</fullName>
    </submittedName>
</protein>
<proteinExistence type="predicted"/>